<dbReference type="EMBL" id="JACXZA010000008">
    <property type="protein sequence ID" value="MBD3922353.1"/>
    <property type="molecule type" value="Genomic_DNA"/>
</dbReference>
<dbReference type="Gene3D" id="1.10.10.10">
    <property type="entry name" value="Winged helix-like DNA-binding domain superfamily/Winged helix DNA-binding domain"/>
    <property type="match status" value="1"/>
</dbReference>
<evidence type="ECO:0000256" key="2">
    <source>
        <dbReference type="ARBA" id="ARBA00023125"/>
    </source>
</evidence>
<evidence type="ECO:0000313" key="5">
    <source>
        <dbReference type="EMBL" id="MBD3922353.1"/>
    </source>
</evidence>
<dbReference type="SMART" id="SM00345">
    <property type="entry name" value="HTH_GNTR"/>
    <property type="match status" value="1"/>
</dbReference>
<name>A0ABR8N2H6_9BACL</name>
<dbReference type="Pfam" id="PF00392">
    <property type="entry name" value="GntR"/>
    <property type="match status" value="1"/>
</dbReference>
<dbReference type="RefSeq" id="WP_191206645.1">
    <property type="nucleotide sequence ID" value="NZ_JACXZA010000008.1"/>
</dbReference>
<dbReference type="Pfam" id="PF07729">
    <property type="entry name" value="FCD"/>
    <property type="match status" value="1"/>
</dbReference>
<accession>A0ABR8N2H6</accession>
<keyword evidence="2" id="KW-0238">DNA-binding</keyword>
<keyword evidence="6" id="KW-1185">Reference proteome</keyword>
<dbReference type="PROSITE" id="PS50949">
    <property type="entry name" value="HTH_GNTR"/>
    <property type="match status" value="1"/>
</dbReference>
<dbReference type="InterPro" id="IPR011711">
    <property type="entry name" value="GntR_C"/>
</dbReference>
<keyword evidence="3" id="KW-0804">Transcription</keyword>
<dbReference type="Proteomes" id="UP000609346">
    <property type="component" value="Unassembled WGS sequence"/>
</dbReference>
<comment type="caution">
    <text evidence="5">The sequence shown here is derived from an EMBL/GenBank/DDBJ whole genome shotgun (WGS) entry which is preliminary data.</text>
</comment>
<evidence type="ECO:0000313" key="6">
    <source>
        <dbReference type="Proteomes" id="UP000609346"/>
    </source>
</evidence>
<dbReference type="SMART" id="SM00895">
    <property type="entry name" value="FCD"/>
    <property type="match status" value="1"/>
</dbReference>
<evidence type="ECO:0000256" key="1">
    <source>
        <dbReference type="ARBA" id="ARBA00023015"/>
    </source>
</evidence>
<gene>
    <name evidence="5" type="ORF">H8B09_26600</name>
</gene>
<feature type="domain" description="HTH gntR-type" evidence="4">
    <location>
        <begin position="11"/>
        <end position="78"/>
    </location>
</feature>
<dbReference type="InterPro" id="IPR008920">
    <property type="entry name" value="TF_FadR/GntR_C"/>
</dbReference>
<proteinExistence type="predicted"/>
<sequence>MDFTIKPIQPVSTRDAVYAALRSLILQLELPPGTAISEKEISLKMGVSRTPVRESFVRLAQEGLLEVYPQRGTFVSLIDPELVEEARFMREQLEVAVVRLACAEFPAEQLAALDNNLSKQRASIDVHDFHLMFELDESFHRTIFEGCRKSNTWAALGGIITHLNRSRMLRLAADHEWDHLFNQHQGIVNAIRNHDEAAAVKLMTEHMLLSVADQTLLKSKYPNYFKQ</sequence>
<reference evidence="5 6" key="1">
    <citation type="submission" date="2020-09" db="EMBL/GenBank/DDBJ databases">
        <title>Paenibacillus sp. strain PR3 16S rRNA gene Genome sequencing and assembly.</title>
        <authorList>
            <person name="Kim J."/>
        </authorList>
    </citation>
    <scope>NUCLEOTIDE SEQUENCE [LARGE SCALE GENOMIC DNA]</scope>
    <source>
        <strain evidence="5 6">PR3</strain>
    </source>
</reference>
<dbReference type="InterPro" id="IPR036390">
    <property type="entry name" value="WH_DNA-bd_sf"/>
</dbReference>
<dbReference type="PRINTS" id="PR00035">
    <property type="entry name" value="HTHGNTR"/>
</dbReference>
<evidence type="ECO:0000259" key="4">
    <source>
        <dbReference type="PROSITE" id="PS50949"/>
    </source>
</evidence>
<dbReference type="PANTHER" id="PTHR43537:SF51">
    <property type="entry name" value="HTH-TYPE TRANSCRIPTIONAL REGULATOR LGOR-RELATED"/>
    <property type="match status" value="1"/>
</dbReference>
<evidence type="ECO:0000256" key="3">
    <source>
        <dbReference type="ARBA" id="ARBA00023163"/>
    </source>
</evidence>
<dbReference type="SUPFAM" id="SSF48008">
    <property type="entry name" value="GntR ligand-binding domain-like"/>
    <property type="match status" value="1"/>
</dbReference>
<dbReference type="SUPFAM" id="SSF46785">
    <property type="entry name" value="Winged helix' DNA-binding domain"/>
    <property type="match status" value="1"/>
</dbReference>
<dbReference type="InterPro" id="IPR036388">
    <property type="entry name" value="WH-like_DNA-bd_sf"/>
</dbReference>
<keyword evidence="1" id="KW-0805">Transcription regulation</keyword>
<organism evidence="5 6">
    <name type="scientific">Paenibacillus terricola</name>
    <dbReference type="NCBI Taxonomy" id="2763503"/>
    <lineage>
        <taxon>Bacteria</taxon>
        <taxon>Bacillati</taxon>
        <taxon>Bacillota</taxon>
        <taxon>Bacilli</taxon>
        <taxon>Bacillales</taxon>
        <taxon>Paenibacillaceae</taxon>
        <taxon>Paenibacillus</taxon>
    </lineage>
</organism>
<protein>
    <submittedName>
        <fullName evidence="5">GntR family transcriptional regulator</fullName>
    </submittedName>
</protein>
<dbReference type="Gene3D" id="1.20.120.530">
    <property type="entry name" value="GntR ligand-binding domain-like"/>
    <property type="match status" value="1"/>
</dbReference>
<dbReference type="CDD" id="cd07377">
    <property type="entry name" value="WHTH_GntR"/>
    <property type="match status" value="1"/>
</dbReference>
<dbReference type="PANTHER" id="PTHR43537">
    <property type="entry name" value="TRANSCRIPTIONAL REGULATOR, GNTR FAMILY"/>
    <property type="match status" value="1"/>
</dbReference>
<dbReference type="InterPro" id="IPR000524">
    <property type="entry name" value="Tscrpt_reg_HTH_GntR"/>
</dbReference>